<keyword evidence="2" id="KW-1185">Reference proteome</keyword>
<evidence type="ECO:0000313" key="1">
    <source>
        <dbReference type="EMBL" id="GCB28718.1"/>
    </source>
</evidence>
<name>A0A401LB11_9FIRM</name>
<organism evidence="1 2">
    <name type="scientific">Anaerotignum faecicola</name>
    <dbReference type="NCBI Taxonomy" id="2358141"/>
    <lineage>
        <taxon>Bacteria</taxon>
        <taxon>Bacillati</taxon>
        <taxon>Bacillota</taxon>
        <taxon>Clostridia</taxon>
        <taxon>Lachnospirales</taxon>
        <taxon>Anaerotignaceae</taxon>
        <taxon>Anaerotignum</taxon>
    </lineage>
</organism>
<reference evidence="1 2" key="1">
    <citation type="submission" date="2018-10" db="EMBL/GenBank/DDBJ databases">
        <title>Draft Genome Sequence of Anaerotignum sp. KCTC 15736.</title>
        <authorList>
            <person name="Choi S.H."/>
            <person name="Kim J.S."/>
            <person name="Kang S.W."/>
            <person name="Lee J.S."/>
            <person name="Park S.H."/>
        </authorList>
    </citation>
    <scope>NUCLEOTIDE SEQUENCE [LARGE SCALE GENOMIC DNA]</scope>
    <source>
        <strain evidence="1 2">KCTC 15736</strain>
    </source>
</reference>
<accession>A0A401LB11</accession>
<protein>
    <submittedName>
        <fullName evidence="1">Uncharacterized protein</fullName>
    </submittedName>
</protein>
<comment type="caution">
    <text evidence="1">The sequence shown here is derived from an EMBL/GenBank/DDBJ whole genome shotgun (WGS) entry which is preliminary data.</text>
</comment>
<evidence type="ECO:0000313" key="2">
    <source>
        <dbReference type="Proteomes" id="UP000287361"/>
    </source>
</evidence>
<sequence>MQKSTLFFIFLKEERKKFEIMKSDILFSDLTVYPVELVNAKKDRGKLCILFYTLYTGCLFFDSQTSFDKYFYGINFCTIFNVVRH</sequence>
<dbReference type="EMBL" id="BHVZ01000001">
    <property type="protein sequence ID" value="GCB28718.1"/>
    <property type="molecule type" value="Genomic_DNA"/>
</dbReference>
<dbReference type="Proteomes" id="UP000287361">
    <property type="component" value="Unassembled WGS sequence"/>
</dbReference>
<dbReference type="AlphaFoldDB" id="A0A401LB11"/>
<gene>
    <name evidence="1" type="ORF">KGMB03357_03790</name>
</gene>
<proteinExistence type="predicted"/>